<organism evidence="1 2">
    <name type="scientific">Favolaschia claudopus</name>
    <dbReference type="NCBI Taxonomy" id="2862362"/>
    <lineage>
        <taxon>Eukaryota</taxon>
        <taxon>Fungi</taxon>
        <taxon>Dikarya</taxon>
        <taxon>Basidiomycota</taxon>
        <taxon>Agaricomycotina</taxon>
        <taxon>Agaricomycetes</taxon>
        <taxon>Agaricomycetidae</taxon>
        <taxon>Agaricales</taxon>
        <taxon>Marasmiineae</taxon>
        <taxon>Mycenaceae</taxon>
        <taxon>Favolaschia</taxon>
    </lineage>
</organism>
<proteinExistence type="predicted"/>
<reference evidence="1 2" key="1">
    <citation type="journal article" date="2024" name="J Genomics">
        <title>Draft genome sequencing and assembly of Favolaschia claudopus CIRM-BRFM 2984 isolated from oak limbs.</title>
        <authorList>
            <person name="Navarro D."/>
            <person name="Drula E."/>
            <person name="Chaduli D."/>
            <person name="Cazenave R."/>
            <person name="Ahrendt S."/>
            <person name="Wang J."/>
            <person name="Lipzen A."/>
            <person name="Daum C."/>
            <person name="Barry K."/>
            <person name="Grigoriev I.V."/>
            <person name="Favel A."/>
            <person name="Rosso M.N."/>
            <person name="Martin F."/>
        </authorList>
    </citation>
    <scope>NUCLEOTIDE SEQUENCE [LARGE SCALE GENOMIC DNA]</scope>
    <source>
        <strain evidence="1 2">CIRM-BRFM 2984</strain>
    </source>
</reference>
<evidence type="ECO:0000313" key="1">
    <source>
        <dbReference type="EMBL" id="KAK6992912.1"/>
    </source>
</evidence>
<dbReference type="Gene3D" id="3.80.10.10">
    <property type="entry name" value="Ribonuclease Inhibitor"/>
    <property type="match status" value="1"/>
</dbReference>
<dbReference type="Proteomes" id="UP001362999">
    <property type="component" value="Unassembled WGS sequence"/>
</dbReference>
<dbReference type="SUPFAM" id="SSF52047">
    <property type="entry name" value="RNI-like"/>
    <property type="match status" value="1"/>
</dbReference>
<sequence>MHASAIDAMEVPGKTMRQIFTMALGSVSTKENVYENDLLRHRLKHTCSTFSKVVDQVPALWSFIFLETANDKRAFPLDTCKSSVDTHISKSGTRPLHIFFDVPVGPLKEAASHYIWTALLAVSPRWRTFFLTGPAHCGLDGLCVHALVEGLNLSSAVNLKILVITKKANLPCSKKHETVVLASDSLQLACCTIAARIAFTPSTSLQYLHIATHNGRQDFDWSPFFSSCTNLRQLFWDTKHVLAFSRTIPLPSLHRLTLWTLEFLPSIFAPRLAALEILDRSVPADMQLISTLAGSAVHLRSLVLHANPVTSASLLDILEKCAHLQRLMLSASEPRAPVLHALSRKLGSQYVTNQRCRLAGIVIQGDLKQHDTGDETSACLELERLCHQRTYPRADCTFFVPFSKGTCVMVTHFPYPLTTKDVIDAYSHVHVTRRIPFAVSVLKVWATEGDSLGNIPQGDTTLMILLDLQWKEANFLAALGFEYHGKRYKMLCNKSV</sequence>
<gene>
    <name evidence="1" type="ORF">R3P38DRAFT_3224893</name>
</gene>
<comment type="caution">
    <text evidence="1">The sequence shown here is derived from an EMBL/GenBank/DDBJ whole genome shotgun (WGS) entry which is preliminary data.</text>
</comment>
<evidence type="ECO:0000313" key="2">
    <source>
        <dbReference type="Proteomes" id="UP001362999"/>
    </source>
</evidence>
<keyword evidence="2" id="KW-1185">Reference proteome</keyword>
<dbReference type="EMBL" id="JAWWNJ010000106">
    <property type="protein sequence ID" value="KAK6992912.1"/>
    <property type="molecule type" value="Genomic_DNA"/>
</dbReference>
<dbReference type="AlphaFoldDB" id="A0AAV9ZVW3"/>
<protein>
    <recommendedName>
        <fullName evidence="3">F-box domain-containing protein</fullName>
    </recommendedName>
</protein>
<dbReference type="InterPro" id="IPR032675">
    <property type="entry name" value="LRR_dom_sf"/>
</dbReference>
<name>A0AAV9ZVW3_9AGAR</name>
<accession>A0AAV9ZVW3</accession>
<evidence type="ECO:0008006" key="3">
    <source>
        <dbReference type="Google" id="ProtNLM"/>
    </source>
</evidence>